<accession>A0A1J9NYZ2</accession>
<evidence type="ECO:0000313" key="1">
    <source>
        <dbReference type="EMBL" id="OJD09817.1"/>
    </source>
</evidence>
<gene>
    <name evidence="1" type="ORF">AJ78_08910</name>
</gene>
<organism evidence="1 2">
    <name type="scientific">Emergomyces pasteurianus Ep9510</name>
    <dbReference type="NCBI Taxonomy" id="1447872"/>
    <lineage>
        <taxon>Eukaryota</taxon>
        <taxon>Fungi</taxon>
        <taxon>Dikarya</taxon>
        <taxon>Ascomycota</taxon>
        <taxon>Pezizomycotina</taxon>
        <taxon>Eurotiomycetes</taxon>
        <taxon>Eurotiomycetidae</taxon>
        <taxon>Onygenales</taxon>
        <taxon>Ajellomycetaceae</taxon>
        <taxon>Emergomyces</taxon>
    </lineage>
</organism>
<sequence length="77" mass="8841">MVNLRSGSALDLTREYIPPNRRTQETLDNKIKNKSEFLSTLATVCQRLMKTCKLTSEGSDKEYRHSLYKAEDCKTLA</sequence>
<reference evidence="1 2" key="1">
    <citation type="submission" date="2015-07" db="EMBL/GenBank/DDBJ databases">
        <title>Emmonsia species relationships and genome sequence.</title>
        <authorList>
            <consortium name="The Broad Institute Genomics Platform"/>
            <person name="Cuomo C.A."/>
            <person name="Munoz J.F."/>
            <person name="Imamovic A."/>
            <person name="Priest M.E."/>
            <person name="Young S."/>
            <person name="Clay O.K."/>
            <person name="McEwen J.G."/>
        </authorList>
    </citation>
    <scope>NUCLEOTIDE SEQUENCE [LARGE SCALE GENOMIC DNA]</scope>
    <source>
        <strain evidence="1 2">UAMH 9510</strain>
    </source>
</reference>
<comment type="caution">
    <text evidence="1">The sequence shown here is derived from an EMBL/GenBank/DDBJ whole genome shotgun (WGS) entry which is preliminary data.</text>
</comment>
<dbReference type="EMBL" id="LGRN01001117">
    <property type="protein sequence ID" value="OJD09817.1"/>
    <property type="molecule type" value="Genomic_DNA"/>
</dbReference>
<protein>
    <submittedName>
        <fullName evidence="1">Uncharacterized protein</fullName>
    </submittedName>
</protein>
<dbReference type="Proteomes" id="UP000182235">
    <property type="component" value="Unassembled WGS sequence"/>
</dbReference>
<evidence type="ECO:0000313" key="2">
    <source>
        <dbReference type="Proteomes" id="UP000182235"/>
    </source>
</evidence>
<proteinExistence type="predicted"/>
<dbReference type="VEuPathDB" id="FungiDB:AJ78_08910"/>
<keyword evidence="2" id="KW-1185">Reference proteome</keyword>
<name>A0A1J9NYZ2_9EURO</name>
<dbReference type="AlphaFoldDB" id="A0A1J9NYZ2"/>